<dbReference type="PATRIC" id="fig|913848.6.peg.572"/>
<dbReference type="SUPFAM" id="SSF51735">
    <property type="entry name" value="NAD(P)-binding Rossmann-fold domains"/>
    <property type="match status" value="1"/>
</dbReference>
<proteinExistence type="predicted"/>
<sequence length="181" mass="20397">MMLKLGVIGTNWITEQFIQATKITGKYQLNTVYSRSKNKAQTIANKYHAKEIFTNLESFFSKGDFEIVCIASPNSLHFKQAKSAIAAGKHIIVEKPAFSSPSEMLVINNLLLKNTGLFFFEAARRIYEPNFKAVQAAVTQLDKLQGVTLTYMKYSTRYDQVLAGGEPNIFPLSFLVVPYRI</sequence>
<evidence type="ECO:0000313" key="2">
    <source>
        <dbReference type="EMBL" id="KRK11804.1"/>
    </source>
</evidence>
<dbReference type="AlphaFoldDB" id="A0A0R1EQZ6"/>
<evidence type="ECO:0000313" key="3">
    <source>
        <dbReference type="Proteomes" id="UP000051181"/>
    </source>
</evidence>
<dbReference type="GO" id="GO:0000166">
    <property type="term" value="F:nucleotide binding"/>
    <property type="evidence" value="ECO:0007669"/>
    <property type="project" value="InterPro"/>
</dbReference>
<protein>
    <submittedName>
        <fullName evidence="2">Putative oxidoreductase (Putative)</fullName>
    </submittedName>
</protein>
<dbReference type="Gene3D" id="3.40.50.720">
    <property type="entry name" value="NAD(P)-binding Rossmann-like Domain"/>
    <property type="match status" value="1"/>
</dbReference>
<dbReference type="Pfam" id="PF01408">
    <property type="entry name" value="GFO_IDH_MocA"/>
    <property type="match status" value="1"/>
</dbReference>
<name>A0A0R1EQZ6_9LACO</name>
<dbReference type="PANTHER" id="PTHR43054:SF1">
    <property type="entry name" value="SCYLLO-INOSITOL 2-DEHYDROGENASE (NADP(+)) IOLU"/>
    <property type="match status" value="1"/>
</dbReference>
<dbReference type="EMBL" id="AZCN01000154">
    <property type="protein sequence ID" value="KRK11804.1"/>
    <property type="molecule type" value="Genomic_DNA"/>
</dbReference>
<dbReference type="InterPro" id="IPR036291">
    <property type="entry name" value="NAD(P)-bd_dom_sf"/>
</dbReference>
<comment type="caution">
    <text evidence="2">The sequence shown here is derived from an EMBL/GenBank/DDBJ whole genome shotgun (WGS) entry which is preliminary data.</text>
</comment>
<feature type="domain" description="Gfo/Idh/MocA-like oxidoreductase N-terminal" evidence="1">
    <location>
        <begin position="4"/>
        <end position="105"/>
    </location>
</feature>
<accession>A0A0R1EQZ6</accession>
<dbReference type="PANTHER" id="PTHR43054">
    <property type="match status" value="1"/>
</dbReference>
<evidence type="ECO:0000259" key="1">
    <source>
        <dbReference type="Pfam" id="PF01408"/>
    </source>
</evidence>
<gene>
    <name evidence="2" type="ORF">FD22_GL000558</name>
</gene>
<reference evidence="2 3" key="1">
    <citation type="journal article" date="2015" name="Genome Announc.">
        <title>Expanding the biotechnology potential of lactobacilli through comparative genomics of 213 strains and associated genera.</title>
        <authorList>
            <person name="Sun Z."/>
            <person name="Harris H.M."/>
            <person name="McCann A."/>
            <person name="Guo C."/>
            <person name="Argimon S."/>
            <person name="Zhang W."/>
            <person name="Yang X."/>
            <person name="Jeffery I.B."/>
            <person name="Cooney J.C."/>
            <person name="Kagawa T.F."/>
            <person name="Liu W."/>
            <person name="Song Y."/>
            <person name="Salvetti E."/>
            <person name="Wrobel A."/>
            <person name="Rasinkangas P."/>
            <person name="Parkhill J."/>
            <person name="Rea M.C."/>
            <person name="O'Sullivan O."/>
            <person name="Ritari J."/>
            <person name="Douillard F.P."/>
            <person name="Paul Ross R."/>
            <person name="Yang R."/>
            <person name="Briner A.E."/>
            <person name="Felis G.E."/>
            <person name="de Vos W.M."/>
            <person name="Barrangou R."/>
            <person name="Klaenhammer T.R."/>
            <person name="Caufield P.W."/>
            <person name="Cui Y."/>
            <person name="Zhang H."/>
            <person name="O'Toole P.W."/>
        </authorList>
    </citation>
    <scope>NUCLEOTIDE SEQUENCE [LARGE SCALE GENOMIC DNA]</scope>
    <source>
        <strain evidence="2 3">DSM 20001</strain>
    </source>
</reference>
<dbReference type="Proteomes" id="UP000051181">
    <property type="component" value="Unassembled WGS sequence"/>
</dbReference>
<organism evidence="2 3">
    <name type="scientific">Loigolactobacillus coryniformis subsp. coryniformis KCTC 3167 = DSM 20001</name>
    <dbReference type="NCBI Taxonomy" id="913848"/>
    <lineage>
        <taxon>Bacteria</taxon>
        <taxon>Bacillati</taxon>
        <taxon>Bacillota</taxon>
        <taxon>Bacilli</taxon>
        <taxon>Lactobacillales</taxon>
        <taxon>Lactobacillaceae</taxon>
        <taxon>Loigolactobacillus</taxon>
    </lineage>
</organism>
<dbReference type="InterPro" id="IPR000683">
    <property type="entry name" value="Gfo/Idh/MocA-like_OxRdtase_N"/>
</dbReference>